<keyword evidence="2" id="KW-1185">Reference proteome</keyword>
<gene>
    <name evidence="1" type="ORF">CSSPTR1EN2_LOCUS10405</name>
</gene>
<sequence length="88" mass="10387">MYIGDHATQLPRMQSCSSTLRQEENSWNMEAIHQEWQKGVMELFLKVMEREAITEDEQPAVVYWHLKSGGDTKSTIQMTAIRVERMWQ</sequence>
<proteinExistence type="predicted"/>
<evidence type="ECO:0000313" key="1">
    <source>
        <dbReference type="EMBL" id="CAK9210929.1"/>
    </source>
</evidence>
<protein>
    <submittedName>
        <fullName evidence="1">Uncharacterized protein</fullName>
    </submittedName>
</protein>
<accession>A0ABP0U1U2</accession>
<organism evidence="1 2">
    <name type="scientific">Sphagnum troendelagicum</name>
    <dbReference type="NCBI Taxonomy" id="128251"/>
    <lineage>
        <taxon>Eukaryota</taxon>
        <taxon>Viridiplantae</taxon>
        <taxon>Streptophyta</taxon>
        <taxon>Embryophyta</taxon>
        <taxon>Bryophyta</taxon>
        <taxon>Sphagnophytina</taxon>
        <taxon>Sphagnopsida</taxon>
        <taxon>Sphagnales</taxon>
        <taxon>Sphagnaceae</taxon>
        <taxon>Sphagnum</taxon>
    </lineage>
</organism>
<name>A0ABP0U1U2_9BRYO</name>
<dbReference type="EMBL" id="OZ019910">
    <property type="protein sequence ID" value="CAK9210929.1"/>
    <property type="molecule type" value="Genomic_DNA"/>
</dbReference>
<reference evidence="1" key="1">
    <citation type="submission" date="2024-02" db="EMBL/GenBank/DDBJ databases">
        <authorList>
            <consortium name="ELIXIR-Norway"/>
            <consortium name="Elixir Norway"/>
        </authorList>
    </citation>
    <scope>NUCLEOTIDE SEQUENCE</scope>
</reference>
<dbReference type="Proteomes" id="UP001497512">
    <property type="component" value="Chromosome 18"/>
</dbReference>
<evidence type="ECO:0000313" key="2">
    <source>
        <dbReference type="Proteomes" id="UP001497512"/>
    </source>
</evidence>